<evidence type="ECO:0000256" key="1">
    <source>
        <dbReference type="ARBA" id="ARBA00022729"/>
    </source>
</evidence>
<comment type="caution">
    <text evidence="3">The sequence shown here is derived from an EMBL/GenBank/DDBJ whole genome shotgun (WGS) entry which is preliminary data.</text>
</comment>
<accession>A0AAE3IZM1</accession>
<feature type="signal peptide" evidence="2">
    <location>
        <begin position="1"/>
        <end position="20"/>
    </location>
</feature>
<feature type="chain" id="PRO_5041911565" evidence="2">
    <location>
        <begin position="21"/>
        <end position="236"/>
    </location>
</feature>
<evidence type="ECO:0000313" key="3">
    <source>
        <dbReference type="EMBL" id="MCV6823851.1"/>
    </source>
</evidence>
<dbReference type="Proteomes" id="UP001208041">
    <property type="component" value="Unassembled WGS sequence"/>
</dbReference>
<dbReference type="AlphaFoldDB" id="A0AAE3IZM1"/>
<proteinExistence type="predicted"/>
<dbReference type="InterPro" id="IPR013517">
    <property type="entry name" value="FG-GAP"/>
</dbReference>
<name>A0AAE3IZM1_9RHOB</name>
<gene>
    <name evidence="3" type="ORF">OH136_04710</name>
</gene>
<reference evidence="3" key="1">
    <citation type="submission" date="2022-10" db="EMBL/GenBank/DDBJ databases">
        <authorList>
            <person name="Yue Y."/>
        </authorList>
    </citation>
    <scope>NUCLEOTIDE SEQUENCE</scope>
    <source>
        <strain evidence="3">Z654</strain>
    </source>
</reference>
<evidence type="ECO:0000256" key="2">
    <source>
        <dbReference type="SAM" id="SignalP"/>
    </source>
</evidence>
<protein>
    <submittedName>
        <fullName evidence="3">VCBS repeat-containing protein</fullName>
    </submittedName>
</protein>
<dbReference type="InterPro" id="IPR028994">
    <property type="entry name" value="Integrin_alpha_N"/>
</dbReference>
<dbReference type="EMBL" id="JAOYFC010000001">
    <property type="protein sequence ID" value="MCV6823851.1"/>
    <property type="molecule type" value="Genomic_DNA"/>
</dbReference>
<keyword evidence="4" id="KW-1185">Reference proteome</keyword>
<dbReference type="SUPFAM" id="SSF69318">
    <property type="entry name" value="Integrin alpha N-terminal domain"/>
    <property type="match status" value="1"/>
</dbReference>
<keyword evidence="1 2" id="KW-0732">Signal</keyword>
<organism evidence="3 4">
    <name type="scientific">Halocynthiibacter halioticoli</name>
    <dbReference type="NCBI Taxonomy" id="2986804"/>
    <lineage>
        <taxon>Bacteria</taxon>
        <taxon>Pseudomonadati</taxon>
        <taxon>Pseudomonadota</taxon>
        <taxon>Alphaproteobacteria</taxon>
        <taxon>Rhodobacterales</taxon>
        <taxon>Paracoccaceae</taxon>
        <taxon>Halocynthiibacter</taxon>
    </lineage>
</organism>
<sequence length="236" mass="25520">MRRAALGFLVGVALAAPAWAEITAAQFVDPTGRYGHGVLGDAIEYGALEYTVQEGGKTRRLRITLPQDHVFEDIAPRLADVDGDGLPEIIVVETDMRQGAALAIYGVNGKITETPHIGQSNRWLAPVGVADLDGDGAVELSYVDRPHLARVLTVWRFQDGALEKVATQTGHTNHSIGQDYITGGVRTCGGVVEMITLSPDWSRIYATRLIDDALERRDIGPNEKGASVERALDCNF</sequence>
<evidence type="ECO:0000313" key="4">
    <source>
        <dbReference type="Proteomes" id="UP001208041"/>
    </source>
</evidence>
<dbReference type="Pfam" id="PF13517">
    <property type="entry name" value="FG-GAP_3"/>
    <property type="match status" value="1"/>
</dbReference>